<evidence type="ECO:0000313" key="2">
    <source>
        <dbReference type="EMBL" id="GGM50806.1"/>
    </source>
</evidence>
<sequence>MIGKPLTHRGVTKLAVRVRDRQDSGLSDVPDREMPAGTDAGVTPDSHAWPVFSVDTCDALGAEDRGVAPIVLQVMRT</sequence>
<reference evidence="2" key="1">
    <citation type="journal article" date="2014" name="Int. J. Syst. Evol. Microbiol.">
        <title>Complete genome sequence of Corynebacterium casei LMG S-19264T (=DSM 44701T), isolated from a smear-ripened cheese.</title>
        <authorList>
            <consortium name="US DOE Joint Genome Institute (JGI-PGF)"/>
            <person name="Walter F."/>
            <person name="Albersmeier A."/>
            <person name="Kalinowski J."/>
            <person name="Ruckert C."/>
        </authorList>
    </citation>
    <scope>NUCLEOTIDE SEQUENCE</scope>
    <source>
        <strain evidence="2">JCM 15759</strain>
    </source>
</reference>
<comment type="caution">
    <text evidence="2">The sequence shown here is derived from an EMBL/GenBank/DDBJ whole genome shotgun (WGS) entry which is preliminary data.</text>
</comment>
<evidence type="ECO:0000313" key="3">
    <source>
        <dbReference type="Proteomes" id="UP000656367"/>
    </source>
</evidence>
<feature type="compositionally biased region" description="Basic and acidic residues" evidence="1">
    <location>
        <begin position="20"/>
        <end position="34"/>
    </location>
</feature>
<name>A0A830FM33_HALAR</name>
<protein>
    <submittedName>
        <fullName evidence="2">Uncharacterized protein</fullName>
    </submittedName>
</protein>
<reference evidence="2" key="2">
    <citation type="submission" date="2020-09" db="EMBL/GenBank/DDBJ databases">
        <authorList>
            <person name="Sun Q."/>
            <person name="Ohkuma M."/>
        </authorList>
    </citation>
    <scope>NUCLEOTIDE SEQUENCE</scope>
    <source>
        <strain evidence="2">JCM 15759</strain>
    </source>
</reference>
<accession>A0A830FM33</accession>
<gene>
    <name evidence="2" type="ORF">GCM10009006_34940</name>
</gene>
<evidence type="ECO:0000256" key="1">
    <source>
        <dbReference type="SAM" id="MobiDB-lite"/>
    </source>
</evidence>
<dbReference type="AlphaFoldDB" id="A0A830FM33"/>
<dbReference type="EMBL" id="BMON01000005">
    <property type="protein sequence ID" value="GGM50806.1"/>
    <property type="molecule type" value="Genomic_DNA"/>
</dbReference>
<dbReference type="Proteomes" id="UP000656367">
    <property type="component" value="Unassembled WGS sequence"/>
</dbReference>
<proteinExistence type="predicted"/>
<organism evidence="2 3">
    <name type="scientific">Haloarcula argentinensis</name>
    <dbReference type="NCBI Taxonomy" id="43776"/>
    <lineage>
        <taxon>Archaea</taxon>
        <taxon>Methanobacteriati</taxon>
        <taxon>Methanobacteriota</taxon>
        <taxon>Stenosarchaea group</taxon>
        <taxon>Halobacteria</taxon>
        <taxon>Halobacteriales</taxon>
        <taxon>Haloarculaceae</taxon>
        <taxon>Haloarcula</taxon>
    </lineage>
</organism>
<feature type="region of interest" description="Disordered" evidence="1">
    <location>
        <begin position="20"/>
        <end position="44"/>
    </location>
</feature>